<feature type="compositionally biased region" description="Low complexity" evidence="3">
    <location>
        <begin position="232"/>
        <end position="245"/>
    </location>
</feature>
<comment type="caution">
    <text evidence="5">The sequence shown here is derived from an EMBL/GenBank/DDBJ whole genome shotgun (WGS) entry which is preliminary data.</text>
</comment>
<evidence type="ECO:0000256" key="2">
    <source>
        <dbReference type="RuleBase" id="RU000647"/>
    </source>
</evidence>
<dbReference type="PANTHER" id="PTHR10652:SF0">
    <property type="entry name" value="ADENYLYL CYCLASE-ASSOCIATED PROTEIN"/>
    <property type="match status" value="1"/>
</dbReference>
<feature type="region of interest" description="Disordered" evidence="3">
    <location>
        <begin position="38"/>
        <end position="78"/>
    </location>
</feature>
<evidence type="ECO:0000256" key="3">
    <source>
        <dbReference type="SAM" id="MobiDB-lite"/>
    </source>
</evidence>
<feature type="region of interest" description="Disordered" evidence="3">
    <location>
        <begin position="292"/>
        <end position="340"/>
    </location>
</feature>
<dbReference type="InterPro" id="IPR006599">
    <property type="entry name" value="CARP_motif"/>
</dbReference>
<dbReference type="InterPro" id="IPR013992">
    <property type="entry name" value="Adenylate_cyclase-assoc_CAP_N"/>
</dbReference>
<dbReference type="GO" id="GO:0008179">
    <property type="term" value="F:adenylate cyclase binding"/>
    <property type="evidence" value="ECO:0007669"/>
    <property type="project" value="TreeGrafter"/>
</dbReference>
<dbReference type="SUPFAM" id="SSF101278">
    <property type="entry name" value="N-terminal domain of adenylylcyclase associated protein, CAP"/>
    <property type="match status" value="1"/>
</dbReference>
<dbReference type="Pfam" id="PF21938">
    <property type="entry name" value="CAP_N"/>
    <property type="match status" value="1"/>
</dbReference>
<dbReference type="EMBL" id="CAFZ01000289">
    <property type="protein sequence ID" value="CCA74201.1"/>
    <property type="molecule type" value="Genomic_DNA"/>
</dbReference>
<name>G4TSA7_SERID</name>
<reference evidence="5 6" key="1">
    <citation type="journal article" date="2011" name="PLoS Pathog.">
        <title>Endophytic Life Strategies Decoded by Genome and Transcriptome Analyses of the Mutualistic Root Symbiont Piriformospora indica.</title>
        <authorList>
            <person name="Zuccaro A."/>
            <person name="Lahrmann U."/>
            <person name="Guldener U."/>
            <person name="Langen G."/>
            <person name="Pfiffi S."/>
            <person name="Biedenkopf D."/>
            <person name="Wong P."/>
            <person name="Samans B."/>
            <person name="Grimm C."/>
            <person name="Basiewicz M."/>
            <person name="Murat C."/>
            <person name="Martin F."/>
            <person name="Kogel K.H."/>
        </authorList>
    </citation>
    <scope>NUCLEOTIDE SEQUENCE [LARGE SCALE GENOMIC DNA]</scope>
    <source>
        <strain evidence="5 6">DSM 11827</strain>
    </source>
</reference>
<feature type="region of interest" description="Disordered" evidence="3">
    <location>
        <begin position="232"/>
        <end position="267"/>
    </location>
</feature>
<dbReference type="Pfam" id="PF01213">
    <property type="entry name" value="CAP_N-CM"/>
    <property type="match status" value="1"/>
</dbReference>
<dbReference type="InterPro" id="IPR018106">
    <property type="entry name" value="CAP_CS_N"/>
</dbReference>
<dbReference type="eggNOG" id="KOG2675">
    <property type="taxonomic scope" value="Eukaryota"/>
</dbReference>
<evidence type="ECO:0000259" key="4">
    <source>
        <dbReference type="PROSITE" id="PS51329"/>
    </source>
</evidence>
<evidence type="ECO:0000256" key="1">
    <source>
        <dbReference type="ARBA" id="ARBA00007659"/>
    </source>
</evidence>
<dbReference type="PANTHER" id="PTHR10652">
    <property type="entry name" value="ADENYLYL CYCLASE-ASSOCIATED PROTEIN"/>
    <property type="match status" value="1"/>
</dbReference>
<dbReference type="Gene3D" id="2.160.20.70">
    <property type="match status" value="1"/>
</dbReference>
<gene>
    <name evidence="5" type="ORF">PIIN_08154</name>
</gene>
<keyword evidence="6" id="KW-1185">Reference proteome</keyword>
<dbReference type="OMA" id="PISDHIH"/>
<comment type="similarity">
    <text evidence="1 2">Belongs to the CAP family.</text>
</comment>
<feature type="compositionally biased region" description="Low complexity" evidence="3">
    <location>
        <begin position="63"/>
        <end position="78"/>
    </location>
</feature>
<dbReference type="STRING" id="1109443.G4TSA7"/>
<dbReference type="Gene3D" id="1.25.40.330">
    <property type="entry name" value="Adenylate cyclase-associated CAP, N-terminal domain"/>
    <property type="match status" value="1"/>
</dbReference>
<dbReference type="GO" id="GO:0019933">
    <property type="term" value="P:cAMP-mediated signaling"/>
    <property type="evidence" value="ECO:0007669"/>
    <property type="project" value="TreeGrafter"/>
</dbReference>
<dbReference type="InterPro" id="IPR017901">
    <property type="entry name" value="C-CAP_CF_C-like"/>
</dbReference>
<dbReference type="Proteomes" id="UP000007148">
    <property type="component" value="Unassembled WGS sequence"/>
</dbReference>
<dbReference type="OrthoDB" id="77251at2759"/>
<dbReference type="GO" id="GO:0005737">
    <property type="term" value="C:cytoplasm"/>
    <property type="evidence" value="ECO:0007669"/>
    <property type="project" value="TreeGrafter"/>
</dbReference>
<dbReference type="InterPro" id="IPR053950">
    <property type="entry name" value="CAP_N"/>
</dbReference>
<feature type="domain" description="C-CAP/cofactor C-like" evidence="4">
    <location>
        <begin position="338"/>
        <end position="472"/>
    </location>
</feature>
<accession>G4TSA7</accession>
<evidence type="ECO:0000313" key="5">
    <source>
        <dbReference type="EMBL" id="CCA74201.1"/>
    </source>
</evidence>
<sequence length="472" mass="50274">MSSQGLNSLATIIKRLEAATSRLEDIAVAQSGGAISFPEAKSARPASTTLPPRAQSPPPGQAPAPTKQGSLSESAPDAVPASVAAYDERIIKGKLATFVERTKALGEPETRRSEFATITQPLHTDVGAIKQIQEKNRDRNWSLHLQTVADGAPSVGWLLLPSNPVGHIQVQKEAAEFYGNRVIKEYKEKNTAHVDWVRSYFGLIDELGKYVGEYYKMGLTWNPKGGKAGDFSLASASGSAKTGSSAPPPPPPPPPPPIIVETPSATPSLSGTAAVFAQLNQGMDITKGLRKVDKSEMTHKNPSLRTSGSVPARAPSPSPTSKHPPKPKKPASLQAKKPSKLELQGTKWIIEHQENNSSIVLDNTSISHIVTLYGCKNTVVQVKGKVNGVTMSNCQKTSIVVDSVVSVISITNSQSFQLQITGVAPTIQIETTDSGQVYLSEESKAAEIITAKCSAINISIPGWQARDVDCRA</sequence>
<dbReference type="InParanoid" id="G4TSA7"/>
<dbReference type="SUPFAM" id="SSF69340">
    <property type="entry name" value="C-terminal domain of adenylylcyclase associated protein"/>
    <property type="match status" value="1"/>
</dbReference>
<dbReference type="PROSITE" id="PS51329">
    <property type="entry name" value="C_CAP_COFACTOR_C"/>
    <property type="match status" value="1"/>
</dbReference>
<dbReference type="InterPro" id="IPR016098">
    <property type="entry name" value="CAP/MinC_C"/>
</dbReference>
<dbReference type="InterPro" id="IPR013912">
    <property type="entry name" value="Adenylate_cyclase-assoc_CAP_C"/>
</dbReference>
<dbReference type="AlphaFoldDB" id="G4TSA7"/>
<dbReference type="InterPro" id="IPR036222">
    <property type="entry name" value="CAP_N_sf"/>
</dbReference>
<dbReference type="InterPro" id="IPR001837">
    <property type="entry name" value="Adenylate_cyclase-assoc_CAP"/>
</dbReference>
<dbReference type="Pfam" id="PF08603">
    <property type="entry name" value="CAP_C"/>
    <property type="match status" value="1"/>
</dbReference>
<protein>
    <recommendedName>
        <fullName evidence="2">Adenylyl cyclase-associated protein</fullName>
    </recommendedName>
</protein>
<evidence type="ECO:0000313" key="6">
    <source>
        <dbReference type="Proteomes" id="UP000007148"/>
    </source>
</evidence>
<dbReference type="FunCoup" id="G4TSA7">
    <property type="interactions" value="276"/>
</dbReference>
<feature type="compositionally biased region" description="Pro residues" evidence="3">
    <location>
        <begin position="246"/>
        <end position="258"/>
    </location>
</feature>
<organism evidence="5 6">
    <name type="scientific">Serendipita indica (strain DSM 11827)</name>
    <name type="common">Root endophyte fungus</name>
    <name type="synonym">Piriformospora indica</name>
    <dbReference type="NCBI Taxonomy" id="1109443"/>
    <lineage>
        <taxon>Eukaryota</taxon>
        <taxon>Fungi</taxon>
        <taxon>Dikarya</taxon>
        <taxon>Basidiomycota</taxon>
        <taxon>Agaricomycotina</taxon>
        <taxon>Agaricomycetes</taxon>
        <taxon>Sebacinales</taxon>
        <taxon>Serendipitaceae</taxon>
        <taxon>Serendipita</taxon>
    </lineage>
</organism>
<dbReference type="InterPro" id="IPR036223">
    <property type="entry name" value="CAP_C_sf"/>
</dbReference>
<dbReference type="HOGENOM" id="CLU_015780_1_0_1"/>
<dbReference type="SMART" id="SM00673">
    <property type="entry name" value="CARP"/>
    <property type="match status" value="2"/>
</dbReference>
<dbReference type="GO" id="GO:0007015">
    <property type="term" value="P:actin filament organization"/>
    <property type="evidence" value="ECO:0007669"/>
    <property type="project" value="TreeGrafter"/>
</dbReference>
<dbReference type="GO" id="GO:0003779">
    <property type="term" value="F:actin binding"/>
    <property type="evidence" value="ECO:0007669"/>
    <property type="project" value="InterPro"/>
</dbReference>
<proteinExistence type="inferred from homology"/>
<dbReference type="PROSITE" id="PS01088">
    <property type="entry name" value="CAP_1"/>
    <property type="match status" value="1"/>
</dbReference>
<feature type="compositionally biased region" description="Polar residues" evidence="3">
    <location>
        <begin position="300"/>
        <end position="309"/>
    </location>
</feature>